<comment type="caution">
    <text evidence="12">The sequence shown here is derived from an EMBL/GenBank/DDBJ whole genome shotgun (WGS) entry which is preliminary data.</text>
</comment>
<dbReference type="GO" id="GO:0016887">
    <property type="term" value="F:ATP hydrolysis activity"/>
    <property type="evidence" value="ECO:0007669"/>
    <property type="project" value="InterPro"/>
</dbReference>
<comment type="subcellular location">
    <subcellularLocation>
        <location evidence="1">Cell membrane</location>
        <topology evidence="1">Multi-pass membrane protein</topology>
    </subcellularLocation>
</comment>
<dbReference type="GO" id="GO:0005886">
    <property type="term" value="C:plasma membrane"/>
    <property type="evidence" value="ECO:0007669"/>
    <property type="project" value="UniProtKB-SubCell"/>
</dbReference>
<dbReference type="PROSITE" id="PS00211">
    <property type="entry name" value="ABC_TRANSPORTER_1"/>
    <property type="match status" value="1"/>
</dbReference>
<dbReference type="Gene3D" id="3.40.50.300">
    <property type="entry name" value="P-loop containing nucleotide triphosphate hydrolases"/>
    <property type="match status" value="1"/>
</dbReference>
<evidence type="ECO:0000256" key="5">
    <source>
        <dbReference type="ARBA" id="ARBA00022741"/>
    </source>
</evidence>
<dbReference type="InterPro" id="IPR027417">
    <property type="entry name" value="P-loop_NTPase"/>
</dbReference>
<evidence type="ECO:0000313" key="12">
    <source>
        <dbReference type="EMBL" id="TLQ39780.1"/>
    </source>
</evidence>
<dbReference type="Gene3D" id="1.20.1560.10">
    <property type="entry name" value="ABC transporter type 1, transmembrane domain"/>
    <property type="match status" value="1"/>
</dbReference>
<evidence type="ECO:0000256" key="9">
    <source>
        <dbReference type="SAM" id="Phobius"/>
    </source>
</evidence>
<protein>
    <submittedName>
        <fullName evidence="12">ABC transporter ATP-binding protein</fullName>
    </submittedName>
</protein>
<dbReference type="InterPro" id="IPR003439">
    <property type="entry name" value="ABC_transporter-like_ATP-bd"/>
</dbReference>
<gene>
    <name evidence="12" type="ORF">FEZ33_10280</name>
</gene>
<dbReference type="GO" id="GO:0015421">
    <property type="term" value="F:ABC-type oligopeptide transporter activity"/>
    <property type="evidence" value="ECO:0007669"/>
    <property type="project" value="TreeGrafter"/>
</dbReference>
<dbReference type="InterPro" id="IPR003593">
    <property type="entry name" value="AAA+_ATPase"/>
</dbReference>
<dbReference type="PANTHER" id="PTHR43394:SF1">
    <property type="entry name" value="ATP-BINDING CASSETTE SUB-FAMILY B MEMBER 10, MITOCHONDRIAL"/>
    <property type="match status" value="1"/>
</dbReference>
<evidence type="ECO:0000313" key="13">
    <source>
        <dbReference type="Proteomes" id="UP000306420"/>
    </source>
</evidence>
<evidence type="ECO:0000256" key="1">
    <source>
        <dbReference type="ARBA" id="ARBA00004651"/>
    </source>
</evidence>
<evidence type="ECO:0000259" key="10">
    <source>
        <dbReference type="PROSITE" id="PS50893"/>
    </source>
</evidence>
<evidence type="ECO:0000256" key="6">
    <source>
        <dbReference type="ARBA" id="ARBA00022840"/>
    </source>
</evidence>
<evidence type="ECO:0000256" key="2">
    <source>
        <dbReference type="ARBA" id="ARBA00022448"/>
    </source>
</evidence>
<dbReference type="Pfam" id="PF00664">
    <property type="entry name" value="ABC_membrane"/>
    <property type="match status" value="1"/>
</dbReference>
<sequence length="583" mass="65871">MLQSMWYYIKKHPGKYIFGGMTAVLTSILYIFPNYIIQLFIDDIVTNQLTQAVLVRYLFFLFILMILIYAGDVTWFRVLFGESYQFQKELRQTGFKSLLGFRASFYEAFRSGDLMTRMTSDIDTIGMLLGYGLMIVLGDGALLLSFLAVMIFTISWQVTLVSLIPLLIFGVIIYFLSKEVDKRYDAIRDSVAELSNEVLEVVDGVRVMRAYGRKYLEQKRFQEKTQKVVDKANHLAMVNGLFGQIAKAFGGLSIAIGLMYCSYLVNLGQLSVGKLVSFQLYLAMLNGTIWGMTEIVVIYQQGKVSFEKLNNLIKANDLMEADGHLTLDSIESIEFQDYSFKYKEDDKETIKNLNFTLQRGETLGIVGKTGSGKTTIIRQLLRQYPISGSGIIKLNGRDIHEYQRESLEAMIGYVPQEHILFSQTVKYNIMFGNSEANEEDQLSQAIENAAFTKDLERMSEGLKTLIGEKGVSISGGQKQRVSIARALIKEPELLILDDSLSAVDAKTERAIITNVQSIRGDKTNIIVTHRLSAVNQADMIIVVDDGRIVEYGSPKELLANEGWYYEQFNKQQSEGGAENEDIH</sequence>
<evidence type="ECO:0000259" key="11">
    <source>
        <dbReference type="PROSITE" id="PS50929"/>
    </source>
</evidence>
<proteinExistence type="predicted"/>
<dbReference type="SUPFAM" id="SSF90123">
    <property type="entry name" value="ABC transporter transmembrane region"/>
    <property type="match status" value="1"/>
</dbReference>
<keyword evidence="6 12" id="KW-0067">ATP-binding</keyword>
<evidence type="ECO:0000256" key="3">
    <source>
        <dbReference type="ARBA" id="ARBA00022475"/>
    </source>
</evidence>
<keyword evidence="4 9" id="KW-0812">Transmembrane</keyword>
<dbReference type="InterPro" id="IPR036640">
    <property type="entry name" value="ABC1_TM_sf"/>
</dbReference>
<keyword evidence="8 9" id="KW-0472">Membrane</keyword>
<dbReference type="PANTHER" id="PTHR43394">
    <property type="entry name" value="ATP-DEPENDENT PERMEASE MDL1, MITOCHONDRIAL"/>
    <property type="match status" value="1"/>
</dbReference>
<feature type="transmembrane region" description="Helical" evidence="9">
    <location>
        <begin position="154"/>
        <end position="176"/>
    </location>
</feature>
<keyword evidence="5" id="KW-0547">Nucleotide-binding</keyword>
<dbReference type="CDD" id="cd18541">
    <property type="entry name" value="ABC_6TM_TmrB_like"/>
    <property type="match status" value="1"/>
</dbReference>
<evidence type="ECO:0000256" key="4">
    <source>
        <dbReference type="ARBA" id="ARBA00022692"/>
    </source>
</evidence>
<dbReference type="PROSITE" id="PS50929">
    <property type="entry name" value="ABC_TM1F"/>
    <property type="match status" value="1"/>
</dbReference>
<feature type="transmembrane region" description="Helical" evidence="9">
    <location>
        <begin position="278"/>
        <end position="299"/>
    </location>
</feature>
<dbReference type="FunFam" id="3.40.50.300:FF:000221">
    <property type="entry name" value="Multidrug ABC transporter ATP-binding protein"/>
    <property type="match status" value="1"/>
</dbReference>
<dbReference type="GO" id="GO:0005524">
    <property type="term" value="F:ATP binding"/>
    <property type="evidence" value="ECO:0007669"/>
    <property type="project" value="UniProtKB-KW"/>
</dbReference>
<dbReference type="OrthoDB" id="9770415at2"/>
<feature type="transmembrane region" description="Helical" evidence="9">
    <location>
        <begin position="245"/>
        <end position="266"/>
    </location>
</feature>
<feature type="transmembrane region" description="Helical" evidence="9">
    <location>
        <begin position="16"/>
        <end position="37"/>
    </location>
</feature>
<dbReference type="AlphaFoldDB" id="A0A5R9DSW3"/>
<feature type="domain" description="ABC transporter" evidence="10">
    <location>
        <begin position="333"/>
        <end position="570"/>
    </location>
</feature>
<keyword evidence="3" id="KW-1003">Cell membrane</keyword>
<organism evidence="12 13">
    <name type="scientific">Ruoffia tabacinasalis</name>
    <dbReference type="NCBI Taxonomy" id="87458"/>
    <lineage>
        <taxon>Bacteria</taxon>
        <taxon>Bacillati</taxon>
        <taxon>Bacillota</taxon>
        <taxon>Bacilli</taxon>
        <taxon>Lactobacillales</taxon>
        <taxon>Aerococcaceae</taxon>
        <taxon>Ruoffia</taxon>
    </lineage>
</organism>
<dbReference type="PROSITE" id="PS50893">
    <property type="entry name" value="ABC_TRANSPORTER_2"/>
    <property type="match status" value="1"/>
</dbReference>
<evidence type="ECO:0000256" key="7">
    <source>
        <dbReference type="ARBA" id="ARBA00022989"/>
    </source>
</evidence>
<dbReference type="InterPro" id="IPR039421">
    <property type="entry name" value="Type_1_exporter"/>
</dbReference>
<keyword evidence="2" id="KW-0813">Transport</keyword>
<feature type="transmembrane region" description="Helical" evidence="9">
    <location>
        <begin position="57"/>
        <end position="80"/>
    </location>
</feature>
<evidence type="ECO:0000256" key="8">
    <source>
        <dbReference type="ARBA" id="ARBA00023136"/>
    </source>
</evidence>
<name>A0A5R9DSW3_9LACT</name>
<dbReference type="SMART" id="SM00382">
    <property type="entry name" value="AAA"/>
    <property type="match status" value="1"/>
</dbReference>
<dbReference type="InterPro" id="IPR017871">
    <property type="entry name" value="ABC_transporter-like_CS"/>
</dbReference>
<dbReference type="Proteomes" id="UP000306420">
    <property type="component" value="Unassembled WGS sequence"/>
</dbReference>
<accession>A0A5R9DSW3</accession>
<dbReference type="RefSeq" id="WP_138405301.1">
    <property type="nucleotide sequence ID" value="NZ_VBSP01000049.1"/>
</dbReference>
<dbReference type="SUPFAM" id="SSF52540">
    <property type="entry name" value="P-loop containing nucleoside triphosphate hydrolases"/>
    <property type="match status" value="1"/>
</dbReference>
<dbReference type="InterPro" id="IPR011527">
    <property type="entry name" value="ABC1_TM_dom"/>
</dbReference>
<feature type="transmembrane region" description="Helical" evidence="9">
    <location>
        <begin position="125"/>
        <end position="148"/>
    </location>
</feature>
<keyword evidence="7 9" id="KW-1133">Transmembrane helix</keyword>
<feature type="domain" description="ABC transmembrane type-1" evidence="11">
    <location>
        <begin position="17"/>
        <end position="301"/>
    </location>
</feature>
<dbReference type="Pfam" id="PF00005">
    <property type="entry name" value="ABC_tran"/>
    <property type="match status" value="1"/>
</dbReference>
<reference evidence="12 13" key="1">
    <citation type="submission" date="2019-05" db="EMBL/GenBank/DDBJ databases">
        <title>The metagenome of a microbial culture collection derived from dairy environment covers the genomic content of the human microbiome.</title>
        <authorList>
            <person name="Roder T."/>
            <person name="Wuthrich D."/>
            <person name="Sattari Z."/>
            <person name="Von Ah U."/>
            <person name="Bar C."/>
            <person name="Ronchi F."/>
            <person name="Macpherson A.J."/>
            <person name="Ganal-Vonarburg S.C."/>
            <person name="Bruggmann R."/>
            <person name="Vergeres G."/>
        </authorList>
    </citation>
    <scope>NUCLEOTIDE SEQUENCE [LARGE SCALE GENOMIC DNA]</scope>
    <source>
        <strain evidence="12 13">FAM 24227</strain>
    </source>
</reference>
<dbReference type="EMBL" id="VBSP01000049">
    <property type="protein sequence ID" value="TLQ39780.1"/>
    <property type="molecule type" value="Genomic_DNA"/>
</dbReference>